<evidence type="ECO:0000256" key="2">
    <source>
        <dbReference type="SAM" id="Phobius"/>
    </source>
</evidence>
<feature type="region of interest" description="Disordered" evidence="1">
    <location>
        <begin position="26"/>
        <end position="133"/>
    </location>
</feature>
<name>A0A388M3Z7_CHABU</name>
<feature type="compositionally biased region" description="Low complexity" evidence="1">
    <location>
        <begin position="65"/>
        <end position="119"/>
    </location>
</feature>
<keyword evidence="5" id="KW-1185">Reference proteome</keyword>
<feature type="compositionally biased region" description="Low complexity" evidence="1">
    <location>
        <begin position="27"/>
        <end position="45"/>
    </location>
</feature>
<feature type="transmembrane region" description="Helical" evidence="2">
    <location>
        <begin position="190"/>
        <end position="212"/>
    </location>
</feature>
<evidence type="ECO:0000313" key="5">
    <source>
        <dbReference type="Proteomes" id="UP000265515"/>
    </source>
</evidence>
<proteinExistence type="predicted"/>
<organism evidence="4 5">
    <name type="scientific">Chara braunii</name>
    <name type="common">Braun's stonewort</name>
    <dbReference type="NCBI Taxonomy" id="69332"/>
    <lineage>
        <taxon>Eukaryota</taxon>
        <taxon>Viridiplantae</taxon>
        <taxon>Streptophyta</taxon>
        <taxon>Charophyceae</taxon>
        <taxon>Charales</taxon>
        <taxon>Characeae</taxon>
        <taxon>Chara</taxon>
    </lineage>
</organism>
<reference evidence="4 5" key="1">
    <citation type="journal article" date="2018" name="Cell">
        <title>The Chara Genome: Secondary Complexity and Implications for Plant Terrestrialization.</title>
        <authorList>
            <person name="Nishiyama T."/>
            <person name="Sakayama H."/>
            <person name="Vries J.D."/>
            <person name="Buschmann H."/>
            <person name="Saint-Marcoux D."/>
            <person name="Ullrich K.K."/>
            <person name="Haas F.B."/>
            <person name="Vanderstraeten L."/>
            <person name="Becker D."/>
            <person name="Lang D."/>
            <person name="Vosolsobe S."/>
            <person name="Rombauts S."/>
            <person name="Wilhelmsson P.K.I."/>
            <person name="Janitza P."/>
            <person name="Kern R."/>
            <person name="Heyl A."/>
            <person name="Rumpler F."/>
            <person name="Villalobos L.I.A.C."/>
            <person name="Clay J.M."/>
            <person name="Skokan R."/>
            <person name="Toyoda A."/>
            <person name="Suzuki Y."/>
            <person name="Kagoshima H."/>
            <person name="Schijlen E."/>
            <person name="Tajeshwar N."/>
            <person name="Catarino B."/>
            <person name="Hetherington A.J."/>
            <person name="Saltykova A."/>
            <person name="Bonnot C."/>
            <person name="Breuninger H."/>
            <person name="Symeonidi A."/>
            <person name="Radhakrishnan G.V."/>
            <person name="Van Nieuwerburgh F."/>
            <person name="Deforce D."/>
            <person name="Chang C."/>
            <person name="Karol K.G."/>
            <person name="Hedrich R."/>
            <person name="Ulvskov P."/>
            <person name="Glockner G."/>
            <person name="Delwiche C.F."/>
            <person name="Petrasek J."/>
            <person name="Van de Peer Y."/>
            <person name="Friml J."/>
            <person name="Beilby M."/>
            <person name="Dolan L."/>
            <person name="Kohara Y."/>
            <person name="Sugano S."/>
            <person name="Fujiyama A."/>
            <person name="Delaux P.-M."/>
            <person name="Quint M."/>
            <person name="TheiBen G."/>
            <person name="Hagemann M."/>
            <person name="Harholt J."/>
            <person name="Dunand C."/>
            <person name="Zachgo S."/>
            <person name="Langdale J."/>
            <person name="Maumus F."/>
            <person name="Straeten D.V.D."/>
            <person name="Gould S.B."/>
            <person name="Rensing S.A."/>
        </authorList>
    </citation>
    <scope>NUCLEOTIDE SEQUENCE [LARGE SCALE GENOMIC DNA]</scope>
    <source>
        <strain evidence="4 5">S276</strain>
    </source>
</reference>
<feature type="chain" id="PRO_5017314186" evidence="3">
    <location>
        <begin position="25"/>
        <end position="216"/>
    </location>
</feature>
<evidence type="ECO:0000313" key="4">
    <source>
        <dbReference type="EMBL" id="GBG89212.1"/>
    </source>
</evidence>
<keyword evidence="3" id="KW-0732">Signal</keyword>
<accession>A0A388M3Z7</accession>
<dbReference type="AlphaFoldDB" id="A0A388M3Z7"/>
<dbReference type="OMA" id="KMNSICS"/>
<dbReference type="EMBL" id="BFEA01000723">
    <property type="protein sequence ID" value="GBG89212.1"/>
    <property type="molecule type" value="Genomic_DNA"/>
</dbReference>
<evidence type="ECO:0000256" key="3">
    <source>
        <dbReference type="SAM" id="SignalP"/>
    </source>
</evidence>
<keyword evidence="2" id="KW-0812">Transmembrane</keyword>
<gene>
    <name evidence="4" type="ORF">CBR_g48920</name>
</gene>
<sequence length="216" mass="20972">MAKMSGSQVLAAFLLVSFILPALGEISSASPAPPSSSSAGPVSSSEGTQPSGSLPVPSSTPPAPSSQTGPVSPTVVPSSGSGSSPPVEPVSSSSSRGPTVVPSSGSGSSPPVEPVSSSSSPPPPPPSSQAAKDCSNATIKVQYDICMKGANSTAGNSTASTCTPECKKALLQVKGCPGEQVSKMNSICSAASSISASLVIAAVFAVLATSLVNRLD</sequence>
<comment type="caution">
    <text evidence="4">The sequence shown here is derived from an EMBL/GenBank/DDBJ whole genome shotgun (WGS) entry which is preliminary data.</text>
</comment>
<evidence type="ECO:0000256" key="1">
    <source>
        <dbReference type="SAM" id="MobiDB-lite"/>
    </source>
</evidence>
<keyword evidence="2" id="KW-1133">Transmembrane helix</keyword>
<feature type="signal peptide" evidence="3">
    <location>
        <begin position="1"/>
        <end position="24"/>
    </location>
</feature>
<keyword evidence="2" id="KW-0472">Membrane</keyword>
<dbReference type="Gramene" id="GBG89212">
    <property type="protein sequence ID" value="GBG89212"/>
    <property type="gene ID" value="CBR_g48920"/>
</dbReference>
<dbReference type="Proteomes" id="UP000265515">
    <property type="component" value="Unassembled WGS sequence"/>
</dbReference>
<protein>
    <submittedName>
        <fullName evidence="4">Uncharacterized protein</fullName>
    </submittedName>
</protein>